<dbReference type="EMBL" id="JAGFNK010000374">
    <property type="protein sequence ID" value="KAI9451481.1"/>
    <property type="molecule type" value="Genomic_DNA"/>
</dbReference>
<organism evidence="1 2">
    <name type="scientific">Russula earlei</name>
    <dbReference type="NCBI Taxonomy" id="71964"/>
    <lineage>
        <taxon>Eukaryota</taxon>
        <taxon>Fungi</taxon>
        <taxon>Dikarya</taxon>
        <taxon>Basidiomycota</taxon>
        <taxon>Agaricomycotina</taxon>
        <taxon>Agaricomycetes</taxon>
        <taxon>Russulales</taxon>
        <taxon>Russulaceae</taxon>
        <taxon>Russula</taxon>
    </lineage>
</organism>
<proteinExistence type="predicted"/>
<evidence type="ECO:0000313" key="1">
    <source>
        <dbReference type="EMBL" id="KAI9451481.1"/>
    </source>
</evidence>
<dbReference type="Proteomes" id="UP001207468">
    <property type="component" value="Unassembled WGS sequence"/>
</dbReference>
<name>A0ACC0TX67_9AGAM</name>
<comment type="caution">
    <text evidence="1">The sequence shown here is derived from an EMBL/GenBank/DDBJ whole genome shotgun (WGS) entry which is preliminary data.</text>
</comment>
<accession>A0ACC0TX67</accession>
<reference evidence="1" key="1">
    <citation type="submission" date="2021-03" db="EMBL/GenBank/DDBJ databases">
        <title>Evolutionary priming and transition to the ectomycorrhizal habit in an iconic lineage of mushroom-forming fungi: is preadaptation a requirement?</title>
        <authorList>
            <consortium name="DOE Joint Genome Institute"/>
            <person name="Looney B.P."/>
            <person name="Miyauchi S."/>
            <person name="Morin E."/>
            <person name="Drula E."/>
            <person name="Courty P.E."/>
            <person name="Chicoki N."/>
            <person name="Fauchery L."/>
            <person name="Kohler A."/>
            <person name="Kuo A."/>
            <person name="LaButti K."/>
            <person name="Pangilinan J."/>
            <person name="Lipzen A."/>
            <person name="Riley R."/>
            <person name="Andreopoulos W."/>
            <person name="He G."/>
            <person name="Johnson J."/>
            <person name="Barry K.W."/>
            <person name="Grigoriev I.V."/>
            <person name="Nagy L."/>
            <person name="Hibbett D."/>
            <person name="Henrissat B."/>
            <person name="Matheny P.B."/>
            <person name="Labbe J."/>
            <person name="Martin A.F."/>
        </authorList>
    </citation>
    <scope>NUCLEOTIDE SEQUENCE</scope>
    <source>
        <strain evidence="1">BPL698</strain>
    </source>
</reference>
<evidence type="ECO:0000313" key="2">
    <source>
        <dbReference type="Proteomes" id="UP001207468"/>
    </source>
</evidence>
<sequence length="130" mass="14718">MFVYVPHVLFSLAFSPSLPPFCPSRPTSCKTTSQLSHARWSFKRILSVTRHLFSLSFFSLPSPLLLIMSSRSRSLGAHVRGHSQAHSVISPAFKLSNIVGRSFPPARLSSVYLYRFHCFLSHVRDNHMSE</sequence>
<keyword evidence="2" id="KW-1185">Reference proteome</keyword>
<gene>
    <name evidence="1" type="ORF">F5148DRAFT_1239409</name>
</gene>
<protein>
    <submittedName>
        <fullName evidence="1">Uncharacterized protein</fullName>
    </submittedName>
</protein>